<dbReference type="GO" id="GO:0005886">
    <property type="term" value="C:plasma membrane"/>
    <property type="evidence" value="ECO:0007669"/>
    <property type="project" value="TreeGrafter"/>
</dbReference>
<dbReference type="Pfam" id="PF04833">
    <property type="entry name" value="COBRA"/>
    <property type="match status" value="1"/>
</dbReference>
<dbReference type="PANTHER" id="PTHR31673">
    <property type="entry name" value="PROTEIN COBRA"/>
    <property type="match status" value="1"/>
</dbReference>
<protein>
    <recommendedName>
        <fullName evidence="6">COBRA C-terminal domain-containing protein</fullName>
    </recommendedName>
</protein>
<proteinExistence type="inferred from homology"/>
<dbReference type="OrthoDB" id="2012261at2759"/>
<dbReference type="InterPro" id="IPR006918">
    <property type="entry name" value="COBRA_pln"/>
</dbReference>
<reference evidence="7" key="1">
    <citation type="journal article" date="2023" name="Plant J.">
        <title>The genome of the king protea, Protea cynaroides.</title>
        <authorList>
            <person name="Chang J."/>
            <person name="Duong T.A."/>
            <person name="Schoeman C."/>
            <person name="Ma X."/>
            <person name="Roodt D."/>
            <person name="Barker N."/>
            <person name="Li Z."/>
            <person name="Van de Peer Y."/>
            <person name="Mizrachi E."/>
        </authorList>
    </citation>
    <scope>NUCLEOTIDE SEQUENCE</scope>
    <source>
        <tissue evidence="7">Young leaves</tissue>
    </source>
</reference>
<evidence type="ECO:0000313" key="7">
    <source>
        <dbReference type="EMBL" id="KAJ4960092.1"/>
    </source>
</evidence>
<dbReference type="Pfam" id="PF25079">
    <property type="entry name" value="COB_C"/>
    <property type="match status" value="1"/>
</dbReference>
<name>A0A9Q0K275_9MAGN</name>
<keyword evidence="4" id="KW-0812">Transmembrane</keyword>
<keyword evidence="2 5" id="KW-0732">Signal</keyword>
<feature type="domain" description="COBRA C-terminal" evidence="6">
    <location>
        <begin position="279"/>
        <end position="472"/>
    </location>
</feature>
<keyword evidence="3" id="KW-0325">Glycoprotein</keyword>
<evidence type="ECO:0000256" key="1">
    <source>
        <dbReference type="ARBA" id="ARBA00005507"/>
    </source>
</evidence>
<evidence type="ECO:0000256" key="4">
    <source>
        <dbReference type="SAM" id="Phobius"/>
    </source>
</evidence>
<gene>
    <name evidence="7" type="ORF">NE237_020002</name>
</gene>
<dbReference type="Proteomes" id="UP001141806">
    <property type="component" value="Unassembled WGS sequence"/>
</dbReference>
<evidence type="ECO:0000259" key="6">
    <source>
        <dbReference type="Pfam" id="PF25079"/>
    </source>
</evidence>
<dbReference type="GO" id="GO:0052324">
    <property type="term" value="P:plant-type cell wall cellulose biosynthetic process"/>
    <property type="evidence" value="ECO:0007669"/>
    <property type="project" value="TreeGrafter"/>
</dbReference>
<evidence type="ECO:0000256" key="3">
    <source>
        <dbReference type="ARBA" id="ARBA00023180"/>
    </source>
</evidence>
<evidence type="ECO:0000256" key="2">
    <source>
        <dbReference type="ARBA" id="ARBA00022729"/>
    </source>
</evidence>
<dbReference type="PIRSF" id="PIRSF038122">
    <property type="entry name" value="COBRA"/>
    <property type="match status" value="1"/>
</dbReference>
<dbReference type="GO" id="GO:0010215">
    <property type="term" value="P:cellulose microfibril organization"/>
    <property type="evidence" value="ECO:0007669"/>
    <property type="project" value="InterPro"/>
</dbReference>
<organism evidence="7 8">
    <name type="scientific">Protea cynaroides</name>
    <dbReference type="NCBI Taxonomy" id="273540"/>
    <lineage>
        <taxon>Eukaryota</taxon>
        <taxon>Viridiplantae</taxon>
        <taxon>Streptophyta</taxon>
        <taxon>Embryophyta</taxon>
        <taxon>Tracheophyta</taxon>
        <taxon>Spermatophyta</taxon>
        <taxon>Magnoliopsida</taxon>
        <taxon>Proteales</taxon>
        <taxon>Proteaceae</taxon>
        <taxon>Protea</taxon>
    </lineage>
</organism>
<feature type="transmembrane region" description="Helical" evidence="4">
    <location>
        <begin position="482"/>
        <end position="502"/>
    </location>
</feature>
<comment type="similarity">
    <text evidence="1">Belongs to the COBRA family.</text>
</comment>
<dbReference type="InterPro" id="IPR056900">
    <property type="entry name" value="COB_C"/>
</dbReference>
<keyword evidence="4" id="KW-0472">Membrane</keyword>
<feature type="signal peptide" evidence="5">
    <location>
        <begin position="1"/>
        <end position="22"/>
    </location>
</feature>
<keyword evidence="8" id="KW-1185">Reference proteome</keyword>
<dbReference type="PANTHER" id="PTHR31673:SF3">
    <property type="entry name" value="COBRA-LIKE PROTEIN 4"/>
    <property type="match status" value="1"/>
</dbReference>
<keyword evidence="4" id="KW-1133">Transmembrane helix</keyword>
<dbReference type="AlphaFoldDB" id="A0A9Q0K275"/>
<feature type="chain" id="PRO_5040200767" description="COBRA C-terminal domain-containing protein" evidence="5">
    <location>
        <begin position="23"/>
        <end position="503"/>
    </location>
</feature>
<evidence type="ECO:0000313" key="8">
    <source>
        <dbReference type="Proteomes" id="UP001141806"/>
    </source>
</evidence>
<accession>A0A9Q0K275</accession>
<dbReference type="EMBL" id="JAMYWD010000009">
    <property type="protein sequence ID" value="KAJ4960092.1"/>
    <property type="molecule type" value="Genomic_DNA"/>
</dbReference>
<sequence length="503" mass="56262">MDRLPVTILLPLLLLFCRSPLSFHLIADLGFTQKTSSRIRGNPVTVMGLPFSSGTRSIISKLTSFPILLLFLLSCFSFTSTEAYDPLDPNGNITIKWDLMTWTPDGYVAVITMYNFQQYRHIQAPGWQLGWTWAKKEVIWSAMGSQATEQGDCSRFKGNTPHCCKKDPTIVDLMPGTPYNQQIANCCKGGVINSWAQDPATAVSSFQLSVGQAGTTNRTVRVPKNFTLKAPGPGYTCGPAKIVKPSRFVTADQRRATQALMTWNVTCTYSQFLSQKTPSCCVSLSSFYNDTIVPCPTCTCGCMNNITHPGSCVEGNSPYLASAITGSGKKSYTPLVQCTNHMCPIRVHWHVKLNYKEYWRVKITITNFNYRMNYTQWNLVVQHPNFDNITQLFSFNYKSLTPYGAINDTAMLWGVKFYNDLLMQAGPLGNVQSELLFQKEPSTFTFDKGWAFPRRIYFNGDNCVMPPPDAYPWLPNASSRPVISLLCSIIALLICLAFLLSYA</sequence>
<evidence type="ECO:0000256" key="5">
    <source>
        <dbReference type="SAM" id="SignalP"/>
    </source>
</evidence>
<comment type="caution">
    <text evidence="7">The sequence shown here is derived from an EMBL/GenBank/DDBJ whole genome shotgun (WGS) entry which is preliminary data.</text>
</comment>